<feature type="compositionally biased region" description="Basic and acidic residues" evidence="1">
    <location>
        <begin position="1005"/>
        <end position="1016"/>
    </location>
</feature>
<keyword evidence="5" id="KW-1185">Reference proteome</keyword>
<gene>
    <name evidence="4" type="ORF">SPPG_04407</name>
</gene>
<proteinExistence type="predicted"/>
<feature type="transmembrane region" description="Helical" evidence="2">
    <location>
        <begin position="514"/>
        <end position="543"/>
    </location>
</feature>
<dbReference type="CDD" id="cd07302">
    <property type="entry name" value="CHD"/>
    <property type="match status" value="2"/>
</dbReference>
<dbReference type="EMBL" id="KQ257456">
    <property type="protein sequence ID" value="KND00064.1"/>
    <property type="molecule type" value="Genomic_DNA"/>
</dbReference>
<dbReference type="PROSITE" id="PS50125">
    <property type="entry name" value="GUANYLATE_CYCLASE_2"/>
    <property type="match status" value="2"/>
</dbReference>
<reference evidence="4 5" key="1">
    <citation type="submission" date="2009-08" db="EMBL/GenBank/DDBJ databases">
        <title>The Genome Sequence of Spizellomyces punctatus strain DAOM BR117.</title>
        <authorList>
            <consortium name="The Broad Institute Genome Sequencing Platform"/>
            <person name="Russ C."/>
            <person name="Cuomo C."/>
            <person name="Shea T."/>
            <person name="Young S.K."/>
            <person name="Zeng Q."/>
            <person name="Koehrsen M."/>
            <person name="Haas B."/>
            <person name="Borodovsky M."/>
            <person name="Guigo R."/>
            <person name="Alvarado L."/>
            <person name="Berlin A."/>
            <person name="Bochicchio J."/>
            <person name="Borenstein D."/>
            <person name="Chapman S."/>
            <person name="Chen Z."/>
            <person name="Engels R."/>
            <person name="Freedman E."/>
            <person name="Gellesch M."/>
            <person name="Goldberg J."/>
            <person name="Griggs A."/>
            <person name="Gujja S."/>
            <person name="Heiman D."/>
            <person name="Hepburn T."/>
            <person name="Howarth C."/>
            <person name="Jen D."/>
            <person name="Larson L."/>
            <person name="Lewis B."/>
            <person name="Mehta T."/>
            <person name="Park D."/>
            <person name="Pearson M."/>
            <person name="Roberts A."/>
            <person name="Saif S."/>
            <person name="Shenoy N."/>
            <person name="Sisk P."/>
            <person name="Stolte C."/>
            <person name="Sykes S."/>
            <person name="Thomson T."/>
            <person name="Walk T."/>
            <person name="White J."/>
            <person name="Yandava C."/>
            <person name="Burger G."/>
            <person name="Gray M.W."/>
            <person name="Holland P.W.H."/>
            <person name="King N."/>
            <person name="Lang F.B.F."/>
            <person name="Roger A.J."/>
            <person name="Ruiz-Trillo I."/>
            <person name="Lander E."/>
            <person name="Nusbaum C."/>
        </authorList>
    </citation>
    <scope>NUCLEOTIDE SEQUENCE [LARGE SCALE GENOMIC DNA]</scope>
    <source>
        <strain evidence="4 5">DAOM BR117</strain>
    </source>
</reference>
<keyword evidence="2" id="KW-0812">Transmembrane</keyword>
<feature type="transmembrane region" description="Helical" evidence="2">
    <location>
        <begin position="581"/>
        <end position="598"/>
    </location>
</feature>
<evidence type="ECO:0000313" key="4">
    <source>
        <dbReference type="EMBL" id="KND00064.1"/>
    </source>
</evidence>
<feature type="region of interest" description="Disordered" evidence="1">
    <location>
        <begin position="279"/>
        <end position="305"/>
    </location>
</feature>
<sequence length="1016" mass="110447">MRLERMKTDYLLSLSLPKSIVAKLRESGIGRSDLIAERFPQASVMFCDLKNFKEVASTLGSTKDALALLNGIFQHVDEAIEDYSDVTKIKTISTKILLVGGLHRSNTHLRQMLDLALTLRDYFNNPQLYDIGDERISIKLDIEFGVALGPLVAGIVGRKKFVYEIYGDVVNTASRMCSLAHEQEIIVTENVQQKIVGVFETVSLGTRPVKGKGVIPIYSVTGPVETAELSASRRYSRKSSFTPSALEGLASRFGSVARIDTAIVSSAYARAPLSSDVEDSVSGQLPTVSEEGGVETRSGFGFPNSTGHAGTSKILLDRYLSVGSAGLALGGGMDAHHPAKVAMGVATLGSPLTVAKTGRTNVSHVEREFGTLTAKPHSEPTREAEPHEPSILATMREVASPSNVKPAAEDETGHNPEAKEVLVDVVQRMCAKIDISTATGLSYMNIVYNEFDPLGVRFKHPLIENRFRGDFTADTRGPFVRAGSIVLLCEILFYFMGIYNAIKNGVQLVDTPETYYLILGCGVASVGLQLLVTGVSVFAVAETSAPSRRFVPRQIIFWIYVCTIWITIICITLPWSQLGHYDFMTGCVIPHIAFFFCMRIEGMIFLWRTIAASLVGPTVVIMQLALGQAVWQEAACMVLSGCTWVAIFYLMEKRRRVDYLIDLILDTQGELVADEINKSAAVLHSILPQAVILKLLEDPTSIVYEEMDMVTVLHMDIAGFTAMSSNLEPLTIVKMLNTLFTYFDHLTEEYGVEKITTIGDAYVACSSLTTSAEPKTGALSICLVALQMQAYVEQQLNTSAIVMQIIKSPLKMRIGIHTGQACGAIMGGPKNFRYDVIGDTVVIAEKTQERCPVGDVSITASTYACVKDYHGFSFIPQKSDGLPSSQRSYVLKASDERIVSTTADYDNPPTTPTQGSKASFSAGTSRPSSGALGMALRTGPISGLGRGAPLLGRPPSRQSFSMRKGSIVPEEINGLEGMRSSNTGSFVKNFFGKTEEQDENEGLDLESRGVKQDLGQ</sequence>
<feature type="compositionally biased region" description="Polar residues" evidence="1">
    <location>
        <begin position="912"/>
        <end position="928"/>
    </location>
</feature>
<dbReference type="OrthoDB" id="2163483at2759"/>
<dbReference type="InterPro" id="IPR029787">
    <property type="entry name" value="Nucleotide_cyclase"/>
</dbReference>
<dbReference type="GO" id="GO:0008074">
    <property type="term" value="C:guanylate cyclase complex, soluble"/>
    <property type="evidence" value="ECO:0007669"/>
    <property type="project" value="TreeGrafter"/>
</dbReference>
<dbReference type="Pfam" id="PF00211">
    <property type="entry name" value="Guanylate_cyc"/>
    <property type="match status" value="2"/>
</dbReference>
<feature type="transmembrane region" description="Helical" evidence="2">
    <location>
        <begin position="555"/>
        <end position="575"/>
    </location>
</feature>
<feature type="transmembrane region" description="Helical" evidence="2">
    <location>
        <begin position="631"/>
        <end position="651"/>
    </location>
</feature>
<feature type="region of interest" description="Disordered" evidence="1">
    <location>
        <begin position="901"/>
        <end position="1016"/>
    </location>
</feature>
<dbReference type="GO" id="GO:0070482">
    <property type="term" value="P:response to oxygen levels"/>
    <property type="evidence" value="ECO:0007669"/>
    <property type="project" value="TreeGrafter"/>
</dbReference>
<dbReference type="SMART" id="SM00044">
    <property type="entry name" value="CYCc"/>
    <property type="match status" value="2"/>
</dbReference>
<keyword evidence="2" id="KW-1133">Transmembrane helix</keyword>
<feature type="compositionally biased region" description="Low complexity" evidence="1">
    <location>
        <begin position="947"/>
        <end position="957"/>
    </location>
</feature>
<dbReference type="Gene3D" id="3.30.70.1230">
    <property type="entry name" value="Nucleotide cyclase"/>
    <property type="match status" value="2"/>
</dbReference>
<feature type="transmembrane region" description="Helical" evidence="2">
    <location>
        <begin position="485"/>
        <end position="502"/>
    </location>
</feature>
<dbReference type="RefSeq" id="XP_016608103.1">
    <property type="nucleotide sequence ID" value="XM_016752646.1"/>
</dbReference>
<dbReference type="InterPro" id="IPR001054">
    <property type="entry name" value="A/G_cyclase"/>
</dbReference>
<dbReference type="GO" id="GO:0019934">
    <property type="term" value="P:cGMP-mediated signaling"/>
    <property type="evidence" value="ECO:0007669"/>
    <property type="project" value="TreeGrafter"/>
</dbReference>
<name>A0A0L0HH07_SPIPD</name>
<keyword evidence="2" id="KW-0472">Membrane</keyword>
<evidence type="ECO:0000256" key="1">
    <source>
        <dbReference type="SAM" id="MobiDB-lite"/>
    </source>
</evidence>
<dbReference type="GO" id="GO:0004383">
    <property type="term" value="F:guanylate cyclase activity"/>
    <property type="evidence" value="ECO:0007669"/>
    <property type="project" value="TreeGrafter"/>
</dbReference>
<dbReference type="GeneID" id="27687858"/>
<protein>
    <recommendedName>
        <fullName evidence="3">Guanylate cyclase domain-containing protein</fullName>
    </recommendedName>
</protein>
<dbReference type="VEuPathDB" id="FungiDB:SPPG_04407"/>
<evidence type="ECO:0000259" key="3">
    <source>
        <dbReference type="PROSITE" id="PS50125"/>
    </source>
</evidence>
<evidence type="ECO:0000313" key="5">
    <source>
        <dbReference type="Proteomes" id="UP000053201"/>
    </source>
</evidence>
<feature type="domain" description="Guanylate cyclase" evidence="3">
    <location>
        <begin position="711"/>
        <end position="848"/>
    </location>
</feature>
<dbReference type="SUPFAM" id="SSF55073">
    <property type="entry name" value="Nucleotide cyclase"/>
    <property type="match status" value="2"/>
</dbReference>
<accession>A0A0L0HH07</accession>
<dbReference type="PANTHER" id="PTHR45655:SF13">
    <property type="entry name" value="SOLUBLE GUANYLATE CYCLASE GCY-32-RELATED"/>
    <property type="match status" value="1"/>
</dbReference>
<dbReference type="Proteomes" id="UP000053201">
    <property type="component" value="Unassembled WGS sequence"/>
</dbReference>
<dbReference type="PANTHER" id="PTHR45655">
    <property type="entry name" value="GUANYLATE CYCLASE SOLUBLE SUBUNIT BETA-2"/>
    <property type="match status" value="1"/>
</dbReference>
<feature type="transmembrane region" description="Helical" evidence="2">
    <location>
        <begin position="605"/>
        <end position="625"/>
    </location>
</feature>
<organism evidence="4 5">
    <name type="scientific">Spizellomyces punctatus (strain DAOM BR117)</name>
    <dbReference type="NCBI Taxonomy" id="645134"/>
    <lineage>
        <taxon>Eukaryota</taxon>
        <taxon>Fungi</taxon>
        <taxon>Fungi incertae sedis</taxon>
        <taxon>Chytridiomycota</taxon>
        <taxon>Chytridiomycota incertae sedis</taxon>
        <taxon>Chytridiomycetes</taxon>
        <taxon>Spizellomycetales</taxon>
        <taxon>Spizellomycetaceae</taxon>
        <taxon>Spizellomyces</taxon>
    </lineage>
</organism>
<dbReference type="AlphaFoldDB" id="A0A0L0HH07"/>
<feature type="domain" description="Guanylate cyclase" evidence="3">
    <location>
        <begin position="43"/>
        <end position="177"/>
    </location>
</feature>
<evidence type="ECO:0000256" key="2">
    <source>
        <dbReference type="SAM" id="Phobius"/>
    </source>
</evidence>